<reference evidence="1" key="1">
    <citation type="journal article" date="2001" name="Nature">
        <title>Initial sequencing and analysis of the human genome.</title>
        <authorList>
            <consortium name="International Human Genome Sequencing Consortium"/>
            <person name="Lander E.S."/>
            <person name="Linton L.M."/>
            <person name="Birren B."/>
            <person name="Nusbaum C."/>
            <person name="Zody M.C."/>
            <person name="Baldwin J."/>
            <person name="Devon K."/>
            <person name="Dewar K."/>
            <person name="Doyle M."/>
            <person name="FitzHugh W."/>
            <person name="Funke R."/>
            <person name="Gage D."/>
            <person name="Harris K."/>
            <person name="Heaford A."/>
            <person name="Howland J."/>
            <person name="Kann L."/>
            <person name="Lehoczky J."/>
            <person name="LeVine R."/>
            <person name="McEwan P."/>
            <person name="McKernan K."/>
            <person name="Meldrim J."/>
            <person name="Mesirov J.P."/>
            <person name="Miranda C."/>
            <person name="Morris W."/>
            <person name="Naylor J."/>
            <person name="Raymond C."/>
            <person name="Rosetti M."/>
            <person name="Santos R."/>
            <person name="Sheridan A."/>
            <person name="Sougnez C."/>
            <person name="Stange-Thomann N."/>
            <person name="Stojanovic N."/>
            <person name="Subramanian A."/>
            <person name="Wyman D."/>
            <person name="Rogers J."/>
            <person name="Sulston J."/>
            <person name="Ainscough R."/>
            <person name="Beck S."/>
            <person name="Bentley D."/>
            <person name="Burton J."/>
            <person name="Clee C."/>
            <person name="Carter N."/>
            <person name="Coulson A."/>
            <person name="Deadman R."/>
            <person name="Deloukas P."/>
            <person name="Dunham A."/>
            <person name="Dunham I."/>
            <person name="Durbin R."/>
            <person name="French L."/>
            <person name="Grafham D."/>
            <person name="Gregory S."/>
            <person name="Hubbard T."/>
            <person name="Humphray S."/>
            <person name="Hunt A."/>
            <person name="Jones M."/>
            <person name="Lloyd C."/>
            <person name="McMurray A."/>
            <person name="Matthews L."/>
            <person name="Mercer S."/>
            <person name="Milne S."/>
            <person name="Mullikin J.C."/>
            <person name="Mungall A."/>
            <person name="Plumb R."/>
            <person name="Ross M."/>
            <person name="Shownkeen R."/>
            <person name="Sims S."/>
            <person name="Waterston R.H."/>
            <person name="Wilson R.K."/>
            <person name="Hillier L.W."/>
            <person name="McPherson J.D."/>
            <person name="Marra M.A."/>
            <person name="Mardis E.R."/>
            <person name="Fulton L.A."/>
            <person name="Chinwalla A.T."/>
            <person name="Pepin K.H."/>
            <person name="Gish W.R."/>
            <person name="Chissoe S.L."/>
            <person name="Wendl M.C."/>
            <person name="Delehaunty K.D."/>
            <person name="Miner T.L."/>
            <person name="Delehaunty A."/>
            <person name="Kramer J.B."/>
            <person name="Cook L.L."/>
            <person name="Fulton R.S."/>
            <person name="Johnson D.L."/>
            <person name="Minx P.J."/>
            <person name="Clifton S.W."/>
            <person name="Hawkins T."/>
            <person name="Branscomb E."/>
            <person name="Predki P."/>
            <person name="Richardson P."/>
            <person name="Wenning S."/>
            <person name="Slezak T."/>
            <person name="Doggett N."/>
            <person name="Cheng J.F."/>
            <person name="Olsen A."/>
            <person name="Lucas S."/>
            <person name="Elkin C."/>
            <person name="Uberbacher E."/>
            <person name="Frazier M."/>
            <person name="Gibbs R.A."/>
            <person name="Muzny D.M."/>
            <person name="Scherer S.E."/>
            <person name="Bouck J.B."/>
            <person name="Sodergren E.J."/>
            <person name="Worley K.C."/>
            <person name="Rives C.M."/>
            <person name="Gorrell J.H."/>
            <person name="Metzker M.L."/>
            <person name="Naylor S.L."/>
            <person name="Kucherlapati R.S."/>
            <person name="Nelson D.L."/>
            <person name="Weinstock G.M."/>
            <person name="Sakaki Y."/>
            <person name="Fujiyama A."/>
            <person name="Hattori M."/>
            <person name="Yada T."/>
            <person name="Toyoda A."/>
            <person name="Itoh T."/>
            <person name="Kawagoe C."/>
            <person name="Watanabe H."/>
            <person name="Totoki Y."/>
            <person name="Taylor T."/>
            <person name="Weissenbach J."/>
            <person name="Heilig R."/>
            <person name="Saurin W."/>
            <person name="Artiguenave F."/>
            <person name="Brottier P."/>
            <person name="Bruls T."/>
            <person name="Pelletier E."/>
            <person name="Robert C."/>
            <person name="Wincker P."/>
            <person name="Smith D.R."/>
            <person name="Doucette-Stamm L."/>
            <person name="Rubenfield M."/>
            <person name="Weinstock K."/>
            <person name="Lee H.M."/>
            <person name="Dubois J."/>
            <person name="Rosenthal A."/>
            <person name="Platzer M."/>
            <person name="Nyakatura G."/>
            <person name="Taudien S."/>
            <person name="Rump A."/>
            <person name="Yang H."/>
            <person name="Yu J."/>
            <person name="Wang J."/>
            <person name="Huang G."/>
            <person name="Gu J."/>
            <person name="Hood L."/>
            <person name="Rowen L."/>
            <person name="Madan A."/>
            <person name="Qin S."/>
            <person name="Davis R.W."/>
            <person name="Federspiel N.A."/>
            <person name="Abola A.P."/>
            <person name="Proctor M.J."/>
            <person name="Myers R.M."/>
            <person name="Schmutz J."/>
            <person name="Dickson M."/>
            <person name="Grimwood J."/>
            <person name="Cox D.R."/>
            <person name="Olson M.V."/>
            <person name="Kaul R."/>
            <person name="Raymond C."/>
            <person name="Shimizu N."/>
            <person name="Kawasaki K."/>
            <person name="Minoshima S."/>
            <person name="Evans G.A."/>
            <person name="Athanasiou M."/>
            <person name="Schultz R."/>
            <person name="Roe B.A."/>
            <person name="Chen F."/>
            <person name="Pan H."/>
            <person name="Ramser J."/>
            <person name="Lehrach H."/>
            <person name="Reinhardt R."/>
            <person name="McCombie W.R."/>
            <person name="de la Bastide M."/>
            <person name="Dedhia N."/>
            <person name="Blocker H."/>
            <person name="Hornischer K."/>
            <person name="Nordsiek G."/>
            <person name="Agarwala R."/>
            <person name="Aravind L."/>
            <person name="Bailey J.A."/>
            <person name="Bateman A."/>
            <person name="Batzoglou S."/>
            <person name="Birney E."/>
            <person name="Bork P."/>
            <person name="Brown D.G."/>
            <person name="Burge C.B."/>
            <person name="Cerutti L."/>
            <person name="Chen H.C."/>
            <person name="Church D."/>
            <person name="Clamp M."/>
            <person name="Copley R.R."/>
            <person name="Doerks T."/>
            <person name="Eddy S.R."/>
            <person name="Eichler E.E."/>
            <person name="Furey T.S."/>
            <person name="Galagan J."/>
            <person name="Gilbert J.G."/>
            <person name="Harmon C."/>
            <person name="Hayashizaki Y."/>
            <person name="Haussler D."/>
            <person name="Hermjakob H."/>
            <person name="Hokamp K."/>
            <person name="Jang W."/>
            <person name="Johnson L.S."/>
            <person name="Jones T.A."/>
            <person name="Kasif S."/>
            <person name="Kaspryzk A."/>
            <person name="Kennedy S."/>
            <person name="Kent W.J."/>
            <person name="Kitts P."/>
            <person name="Koonin E.V."/>
            <person name="Korf I."/>
            <person name="Kulp D."/>
            <person name="Lancet D."/>
            <person name="Lowe T.M."/>
            <person name="McLysaght A."/>
            <person name="Mikkelsen T."/>
            <person name="Moran J.V."/>
            <person name="Mulder N."/>
            <person name="Pollara V.J."/>
            <person name="Ponting C.P."/>
            <person name="Schuler G."/>
            <person name="Schultz J."/>
            <person name="Slater G."/>
            <person name="Smit A.F."/>
            <person name="Stupka E."/>
            <person name="Szustakowski J."/>
            <person name="Thierry-Mieg D."/>
            <person name="Thierry-Mieg J."/>
            <person name="Wagner L."/>
            <person name="Wallis J."/>
            <person name="Wheeler R."/>
            <person name="Williams A."/>
            <person name="Wolf Y.I."/>
            <person name="Wolfe K.H."/>
            <person name="Yang S.P."/>
            <person name="Yeh R.F."/>
            <person name="Collins F."/>
            <person name="Guyer M.S."/>
            <person name="Peterson J."/>
            <person name="Felsenfeld A."/>
            <person name="Wetterstrand K.A."/>
            <person name="Patrinos A."/>
            <person name="Morgan M.J."/>
            <person name="de Jong P."/>
            <person name="Catanese J.J."/>
            <person name="Osoegawa K."/>
            <person name="Shizuya H."/>
            <person name="Choi S."/>
            <person name="Chen Y.J."/>
        </authorList>
    </citation>
    <scope>NUCLEOTIDE SEQUENCE [LARGE SCALE GENOMIC DNA]</scope>
</reference>
<reference evidence="1 2" key="3">
    <citation type="journal article" date="2006" name="Nature">
        <title>The DNA sequence, annotation and analysis of human chromosome 3.</title>
        <authorList>
            <person name="Muzny D.M."/>
            <person name="Scherer S.E."/>
            <person name="Kaul R."/>
            <person name="Wang J."/>
            <person name="Yu J."/>
            <person name="Sudbrak R."/>
            <person name="Buhay C.J."/>
            <person name="Chen R."/>
            <person name="Cree A."/>
            <person name="Ding Y."/>
            <person name="Dugan-Rocha S."/>
            <person name="Gill R."/>
            <person name="Gunaratne P."/>
            <person name="Harris R.A."/>
            <person name="Hawes A.C."/>
            <person name="Hernandez J."/>
            <person name="Hodgson A.V."/>
            <person name="Hume J."/>
            <person name="Jackson A."/>
            <person name="Khan Z.M."/>
            <person name="Kovar-Smith C."/>
            <person name="Lewis L.R."/>
            <person name="Lozado R.J."/>
            <person name="Metzker M.L."/>
            <person name="Milosavljevic A."/>
            <person name="Miner G.R."/>
            <person name="Morgan M.B."/>
            <person name="Nazareth L.V."/>
            <person name="Scott G."/>
            <person name="Sodergren E."/>
            <person name="Song X.Z."/>
            <person name="Steffen D."/>
            <person name="Wei S."/>
            <person name="Wheeler D.A."/>
            <person name="Wright M.W."/>
            <person name="Worley K.C."/>
            <person name="Yuan Y."/>
            <person name="Zhang Z."/>
            <person name="Adams C.Q."/>
            <person name="Ansari-Lari M.A."/>
            <person name="Ayele M."/>
            <person name="Brown M.J."/>
            <person name="Chen G."/>
            <person name="Chen Z."/>
            <person name="Clendenning J."/>
            <person name="Clerc-Blankenburg K.P."/>
            <person name="Chen R."/>
            <person name="Chen Z."/>
            <person name="Davis C."/>
            <person name="Delgado O."/>
            <person name="Dinh H.H."/>
            <person name="Dong W."/>
            <person name="Draper H."/>
            <person name="Ernst S."/>
            <person name="Fu G."/>
            <person name="Gonzalez-Garay M.L."/>
            <person name="Garcia D.K."/>
            <person name="Gillett W."/>
            <person name="Gu J."/>
            <person name="Hao B."/>
            <person name="Haugen E."/>
            <person name="Havlak P."/>
            <person name="He X."/>
            <person name="Hennig S."/>
            <person name="Hu S."/>
            <person name="Huang W."/>
            <person name="Jackson L.R."/>
            <person name="Jacob L.S."/>
            <person name="Kelly S.H."/>
            <person name="Kube M."/>
            <person name="Levy R."/>
            <person name="Li Z."/>
            <person name="Liu B."/>
            <person name="Liu J."/>
            <person name="Liu W."/>
            <person name="Lu J."/>
            <person name="Maheshwari M."/>
            <person name="Nguyen B.V."/>
            <person name="Okwuonu G.O."/>
            <person name="Palmeiri A."/>
            <person name="Pasternak S."/>
            <person name="Perez L.M."/>
            <person name="Phelps K.A."/>
            <person name="Plopper F.J."/>
            <person name="Qiang B."/>
            <person name="Raymond C."/>
            <person name="Rodriguez R."/>
            <person name="Saenphimmachak C."/>
            <person name="Santibanez J."/>
            <person name="Shen H."/>
            <person name="Shen Y."/>
            <person name="Subramanian S."/>
            <person name="Tabor P.E."/>
            <person name="Verduzco D."/>
            <person name="Waldron L."/>
            <person name="Wang J."/>
            <person name="Wang J."/>
            <person name="Wang Q."/>
            <person name="Williams G.A."/>
            <person name="Wong G.K."/>
            <person name="Yao Z."/>
            <person name="Zhang J."/>
            <person name="Zhang X."/>
            <person name="Zhao G."/>
            <person name="Zhou J."/>
            <person name="Zhou Y."/>
            <person name="Nelson D."/>
            <person name="Lehrach H."/>
            <person name="Reinhardt R."/>
            <person name="Naylor S.L."/>
            <person name="Yang H."/>
            <person name="Olson M."/>
            <person name="Weinstock G."/>
            <person name="Gibbs R.A."/>
        </authorList>
    </citation>
    <scope>NUCLEOTIDE SEQUENCE [LARGE SCALE GENOMIC DNA]</scope>
</reference>
<sequence>MLRCLYHWHRPVLNRRWSRLCLPKQYLFTMKLQSPEFQSLFTEGLKSLTGERLGYLFLIGNLYKWRSRGLTF</sequence>
<dbReference type="Proteomes" id="UP000005640">
    <property type="component" value="Chromosome 3"/>
</dbReference>
<keyword evidence="3 4" id="KW-1267">Proteomics identification</keyword>
<dbReference type="HGNC" id="HGNC:17341">
    <property type="gene designation" value="TRNT1"/>
</dbReference>
<evidence type="ECO:0007829" key="4">
    <source>
        <dbReference type="ProteomicsDB" id="A0A8V8TN57"/>
    </source>
</evidence>
<evidence type="ECO:0000313" key="2">
    <source>
        <dbReference type="Proteomes" id="UP000005640"/>
    </source>
</evidence>
<reference evidence="1" key="2">
    <citation type="journal article" date="2004" name="Nature">
        <title>Finishing the euchromatic sequence of the human genome.</title>
        <authorList>
            <consortium name="International Human Genome Sequencing Consortium"/>
        </authorList>
    </citation>
    <scope>NUCLEOTIDE SEQUENCE [LARGE SCALE GENOMIC DNA]</scope>
</reference>
<keyword evidence="2" id="KW-1185">Reference proteome</keyword>
<name>A0A8V8TN57_HUMAN</name>
<protein>
    <submittedName>
        <fullName evidence="1">tRNA nucleotidyl transferase 1</fullName>
    </submittedName>
</protein>
<organism evidence="1 2">
    <name type="scientific">Homo sapiens</name>
    <name type="common">Human</name>
    <dbReference type="NCBI Taxonomy" id="9606"/>
    <lineage>
        <taxon>Eukaryota</taxon>
        <taxon>Metazoa</taxon>
        <taxon>Chordata</taxon>
        <taxon>Craniata</taxon>
        <taxon>Vertebrata</taxon>
        <taxon>Euteleostomi</taxon>
        <taxon>Mammalia</taxon>
        <taxon>Eutheria</taxon>
        <taxon>Euarchontoglires</taxon>
        <taxon>Primates</taxon>
        <taxon>Haplorrhini</taxon>
        <taxon>Catarrhini</taxon>
        <taxon>Hominidae</taxon>
        <taxon>Homo</taxon>
    </lineage>
</organism>
<gene>
    <name evidence="1" type="primary">TRNT1</name>
</gene>
<proteinExistence type="evidence at protein level"/>
<dbReference type="Ensembl" id="ENST00000698411.1">
    <property type="protein sequence ID" value="ENSP00000513704.1"/>
    <property type="gene ID" value="ENSG00000072756.18"/>
</dbReference>
<dbReference type="Ensembl" id="ENST00000465998.2">
    <property type="protein sequence ID" value="ENSP00000513702.1"/>
    <property type="gene ID" value="ENSG00000072756.18"/>
</dbReference>
<evidence type="ECO:0007829" key="3">
    <source>
        <dbReference type="PeptideAtlas" id="A0A8V8TN57"/>
    </source>
</evidence>
<dbReference type="OrthoDB" id="445712at2759"/>
<reference evidence="1" key="4">
    <citation type="submission" date="2025-05" db="UniProtKB">
        <authorList>
            <consortium name="Ensembl"/>
        </authorList>
    </citation>
    <scope>IDENTIFICATION</scope>
</reference>
<accession>A0A8V8TN57</accession>
<dbReference type="OpenTargets" id="ENSG00000072756"/>
<dbReference type="GeneTree" id="ENSGT00390000009678"/>
<evidence type="ECO:0000313" key="1">
    <source>
        <dbReference type="Ensembl" id="ENSP00000513704.1"/>
    </source>
</evidence>
<dbReference type="EMBL" id="AC024060">
    <property type="status" value="NOT_ANNOTATED_CDS"/>
    <property type="molecule type" value="Genomic_DNA"/>
</dbReference>
<dbReference type="AlphaFoldDB" id="A0A8V8TN57"/>